<keyword evidence="1" id="KW-0812">Transmembrane</keyword>
<keyword evidence="1" id="KW-0472">Membrane</keyword>
<keyword evidence="3" id="KW-1185">Reference proteome</keyword>
<protein>
    <submittedName>
        <fullName evidence="2">Uncharacterized protein</fullName>
    </submittedName>
</protein>
<evidence type="ECO:0000256" key="1">
    <source>
        <dbReference type="SAM" id="Phobius"/>
    </source>
</evidence>
<name>A0A314ZV92_PRUYE</name>
<evidence type="ECO:0000313" key="2">
    <source>
        <dbReference type="EMBL" id="PQQ20881.1"/>
    </source>
</evidence>
<reference evidence="2 3" key="1">
    <citation type="submission" date="2018-02" db="EMBL/GenBank/DDBJ databases">
        <title>Draft genome of wild Prunus yedoensis var. nudiflora.</title>
        <authorList>
            <person name="Baek S."/>
            <person name="Kim J.-H."/>
            <person name="Choi K."/>
            <person name="Kim G.-B."/>
            <person name="Cho A."/>
            <person name="Jang H."/>
            <person name="Shin C.-H."/>
            <person name="Yu H.-J."/>
            <person name="Mun J.-H."/>
        </authorList>
    </citation>
    <scope>NUCLEOTIDE SEQUENCE [LARGE SCALE GENOMIC DNA]</scope>
    <source>
        <strain evidence="3">cv. Jeju island</strain>
        <tissue evidence="2">Leaf</tissue>
    </source>
</reference>
<dbReference type="EMBL" id="PJQY01000024">
    <property type="protein sequence ID" value="PQQ20881.1"/>
    <property type="molecule type" value="Genomic_DNA"/>
</dbReference>
<evidence type="ECO:0000313" key="3">
    <source>
        <dbReference type="Proteomes" id="UP000250321"/>
    </source>
</evidence>
<accession>A0A314ZV92</accession>
<organism evidence="2 3">
    <name type="scientific">Prunus yedoensis var. nudiflora</name>
    <dbReference type="NCBI Taxonomy" id="2094558"/>
    <lineage>
        <taxon>Eukaryota</taxon>
        <taxon>Viridiplantae</taxon>
        <taxon>Streptophyta</taxon>
        <taxon>Embryophyta</taxon>
        <taxon>Tracheophyta</taxon>
        <taxon>Spermatophyta</taxon>
        <taxon>Magnoliopsida</taxon>
        <taxon>eudicotyledons</taxon>
        <taxon>Gunneridae</taxon>
        <taxon>Pentapetalae</taxon>
        <taxon>rosids</taxon>
        <taxon>fabids</taxon>
        <taxon>Rosales</taxon>
        <taxon>Rosaceae</taxon>
        <taxon>Amygdaloideae</taxon>
        <taxon>Amygdaleae</taxon>
        <taxon>Prunus</taxon>
    </lineage>
</organism>
<dbReference type="OrthoDB" id="10494518at2759"/>
<keyword evidence="1" id="KW-1133">Transmembrane helix</keyword>
<gene>
    <name evidence="2" type="ORF">Pyn_22205</name>
</gene>
<dbReference type="AlphaFoldDB" id="A0A314ZV92"/>
<feature type="transmembrane region" description="Helical" evidence="1">
    <location>
        <begin position="20"/>
        <end position="44"/>
    </location>
</feature>
<sequence>MKTKMTNLVWGSSDLERGRLASVGVGLGFIFSGAKGWGWIYGWGGNGCRVWKELVAGREWKVEVIYVEAGVWLSLCEPLSFSVFVCLCHSLSQSMNSQQGRGLVGKAMNSRRSRHGCLDKIFGSEMRAFSLLFGWRKFMDGG</sequence>
<proteinExistence type="predicted"/>
<comment type="caution">
    <text evidence="2">The sequence shown here is derived from an EMBL/GenBank/DDBJ whole genome shotgun (WGS) entry which is preliminary data.</text>
</comment>
<dbReference type="Proteomes" id="UP000250321">
    <property type="component" value="Unassembled WGS sequence"/>
</dbReference>